<protein>
    <recommendedName>
        <fullName evidence="4">CDP-glycerol--glycerophosphate glycerophosphotransferase</fullName>
    </recommendedName>
</protein>
<dbReference type="GO" id="GO:0016020">
    <property type="term" value="C:membrane"/>
    <property type="evidence" value="ECO:0007669"/>
    <property type="project" value="InterPro"/>
</dbReference>
<sequence>MKKIAREFADIYRFFWKTPIGERSVVFYAEHEGYFAYFEGLIRELTELRGLTIAYITSDVKDPIFSMEAAKKGKIFPFYIRTLLPYFMLFVHSKVFVMTMTDLGQFHIKRSINQVHYVYLFHALVSTHMAYRESAFDSYDTILCAGPHQVAEIRQREKLKQLPPKNLMEAGYYRLERIYNSYKNFKHKRRDDKKVILIAPSWGKDNVLEACGGYLIDKLLNAGYEVIVRPHPETIRRFPKLVDSFAVRFGNNDFFTLERSVASDDSILRADVLISDTSGITLEYSFGTERPVLFIDVPPKVRNENFRELEIKPIELALRDKIGIIVSPKKLDDIDQMIDNLISKKDDYQESIRVLRAQYVYAFGQSSKISSKYITDLITQNVQKA</sequence>
<evidence type="ECO:0008006" key="4">
    <source>
        <dbReference type="Google" id="ProtNLM"/>
    </source>
</evidence>
<keyword evidence="1" id="KW-0175">Coiled coil</keyword>
<dbReference type="SUPFAM" id="SSF53756">
    <property type="entry name" value="UDP-Glycosyltransferase/glycogen phosphorylase"/>
    <property type="match status" value="1"/>
</dbReference>
<evidence type="ECO:0000256" key="1">
    <source>
        <dbReference type="SAM" id="Coils"/>
    </source>
</evidence>
<dbReference type="GO" id="GO:0047355">
    <property type="term" value="F:CDP-glycerol glycerophosphotransferase activity"/>
    <property type="evidence" value="ECO:0007669"/>
    <property type="project" value="InterPro"/>
</dbReference>
<feature type="coiled-coil region" evidence="1">
    <location>
        <begin position="331"/>
        <end position="358"/>
    </location>
</feature>
<evidence type="ECO:0000313" key="3">
    <source>
        <dbReference type="Proteomes" id="UP000176700"/>
    </source>
</evidence>
<accession>A0A1G2FY25</accession>
<organism evidence="2 3">
    <name type="scientific">Candidatus Ryanbacteria bacterium RIFCSPHIGHO2_01_45_13</name>
    <dbReference type="NCBI Taxonomy" id="1802112"/>
    <lineage>
        <taxon>Bacteria</taxon>
        <taxon>Candidatus Ryaniibacteriota</taxon>
    </lineage>
</organism>
<gene>
    <name evidence="2" type="ORF">A2W41_03175</name>
</gene>
<dbReference type="EMBL" id="MHNI01000014">
    <property type="protein sequence ID" value="OGZ42717.1"/>
    <property type="molecule type" value="Genomic_DNA"/>
</dbReference>
<dbReference type="Pfam" id="PF04464">
    <property type="entry name" value="Glyphos_transf"/>
    <property type="match status" value="1"/>
</dbReference>
<name>A0A1G2FY25_9BACT</name>
<dbReference type="InterPro" id="IPR007554">
    <property type="entry name" value="Glycerophosphate_synth"/>
</dbReference>
<dbReference type="Gene3D" id="3.40.50.12580">
    <property type="match status" value="1"/>
</dbReference>
<proteinExistence type="predicted"/>
<dbReference type="InterPro" id="IPR043148">
    <property type="entry name" value="TagF_C"/>
</dbReference>
<comment type="caution">
    <text evidence="2">The sequence shown here is derived from an EMBL/GenBank/DDBJ whole genome shotgun (WGS) entry which is preliminary data.</text>
</comment>
<dbReference type="AlphaFoldDB" id="A0A1G2FY25"/>
<dbReference type="Proteomes" id="UP000176700">
    <property type="component" value="Unassembled WGS sequence"/>
</dbReference>
<reference evidence="2 3" key="1">
    <citation type="journal article" date="2016" name="Nat. Commun.">
        <title>Thousands of microbial genomes shed light on interconnected biogeochemical processes in an aquifer system.</title>
        <authorList>
            <person name="Anantharaman K."/>
            <person name="Brown C.T."/>
            <person name="Hug L.A."/>
            <person name="Sharon I."/>
            <person name="Castelle C.J."/>
            <person name="Probst A.J."/>
            <person name="Thomas B.C."/>
            <person name="Singh A."/>
            <person name="Wilkins M.J."/>
            <person name="Karaoz U."/>
            <person name="Brodie E.L."/>
            <person name="Williams K.H."/>
            <person name="Hubbard S.S."/>
            <person name="Banfield J.F."/>
        </authorList>
    </citation>
    <scope>NUCLEOTIDE SEQUENCE [LARGE SCALE GENOMIC DNA]</scope>
</reference>
<evidence type="ECO:0000313" key="2">
    <source>
        <dbReference type="EMBL" id="OGZ42717.1"/>
    </source>
</evidence>